<dbReference type="InterPro" id="IPR008496">
    <property type="entry name" value="TMEM222/RTE1"/>
</dbReference>
<organism evidence="2 3">
    <name type="scientific">Euplotes crassus</name>
    <dbReference type="NCBI Taxonomy" id="5936"/>
    <lineage>
        <taxon>Eukaryota</taxon>
        <taxon>Sar</taxon>
        <taxon>Alveolata</taxon>
        <taxon>Ciliophora</taxon>
        <taxon>Intramacronucleata</taxon>
        <taxon>Spirotrichea</taxon>
        <taxon>Hypotrichia</taxon>
        <taxon>Euplotida</taxon>
        <taxon>Euplotidae</taxon>
        <taxon>Moneuplotes</taxon>
    </lineage>
</organism>
<feature type="transmembrane region" description="Helical" evidence="1">
    <location>
        <begin position="163"/>
        <end position="187"/>
    </location>
</feature>
<dbReference type="PANTHER" id="PTHR20921">
    <property type="entry name" value="TRANSMEMBRANE PROTEIN 222"/>
    <property type="match status" value="1"/>
</dbReference>
<dbReference type="Proteomes" id="UP001295684">
    <property type="component" value="Unassembled WGS sequence"/>
</dbReference>
<comment type="caution">
    <text evidence="2">The sequence shown here is derived from an EMBL/GenBank/DDBJ whole genome shotgun (WGS) entry which is preliminary data.</text>
</comment>
<keyword evidence="3" id="KW-1185">Reference proteome</keyword>
<sequence>MNKSSQDKISFGQASETMGSPKLAMGKRKIDIANSKYPYCMVWTPLPLISWILPMIGHTGICGPDGVIHDFAGPYTISIDDMAFGEPTKYIPLELDDTNIDRYEEWIEIADEKFSRMNHNLCCNNCHSHCAYALDLMKYKGKTGWNMIDIWWMFMTKSKYVSFGRFIQCYIGFFIMLLIVLFFMFIARVA</sequence>
<evidence type="ECO:0000313" key="2">
    <source>
        <dbReference type="EMBL" id="CAI2381380.1"/>
    </source>
</evidence>
<keyword evidence="1" id="KW-1133">Transmembrane helix</keyword>
<gene>
    <name evidence="2" type="ORF">ECRASSUSDP1_LOCUS22835</name>
</gene>
<evidence type="ECO:0000313" key="3">
    <source>
        <dbReference type="Proteomes" id="UP001295684"/>
    </source>
</evidence>
<accession>A0AAD2D6C6</accession>
<dbReference type="EMBL" id="CAMPGE010023441">
    <property type="protein sequence ID" value="CAI2381380.1"/>
    <property type="molecule type" value="Genomic_DNA"/>
</dbReference>
<dbReference type="Pfam" id="PF05608">
    <property type="entry name" value="RTE1"/>
    <property type="match status" value="2"/>
</dbReference>
<keyword evidence="1" id="KW-0812">Transmembrane</keyword>
<evidence type="ECO:0008006" key="4">
    <source>
        <dbReference type="Google" id="ProtNLM"/>
    </source>
</evidence>
<dbReference type="AlphaFoldDB" id="A0AAD2D6C6"/>
<protein>
    <recommendedName>
        <fullName evidence="4">Transmembrane protein</fullName>
    </recommendedName>
</protein>
<evidence type="ECO:0000256" key="1">
    <source>
        <dbReference type="SAM" id="Phobius"/>
    </source>
</evidence>
<keyword evidence="1" id="KW-0472">Membrane</keyword>
<proteinExistence type="predicted"/>
<name>A0AAD2D6C6_EUPCR</name>
<reference evidence="2" key="1">
    <citation type="submission" date="2023-07" db="EMBL/GenBank/DDBJ databases">
        <authorList>
            <consortium name="AG Swart"/>
            <person name="Singh M."/>
            <person name="Singh A."/>
            <person name="Seah K."/>
            <person name="Emmerich C."/>
        </authorList>
    </citation>
    <scope>NUCLEOTIDE SEQUENCE</scope>
    <source>
        <strain evidence="2">DP1</strain>
    </source>
</reference>
<dbReference type="PANTHER" id="PTHR20921:SF0">
    <property type="entry name" value="TRANSMEMBRANE PROTEIN 222"/>
    <property type="match status" value="1"/>
</dbReference>